<name>A0AAN8GB91_PATCE</name>
<organism evidence="3 4">
    <name type="scientific">Patella caerulea</name>
    <name type="common">Rayed Mediterranean limpet</name>
    <dbReference type="NCBI Taxonomy" id="87958"/>
    <lineage>
        <taxon>Eukaryota</taxon>
        <taxon>Metazoa</taxon>
        <taxon>Spiralia</taxon>
        <taxon>Lophotrochozoa</taxon>
        <taxon>Mollusca</taxon>
        <taxon>Gastropoda</taxon>
        <taxon>Patellogastropoda</taxon>
        <taxon>Patelloidea</taxon>
        <taxon>Patellidae</taxon>
        <taxon>Patella</taxon>
    </lineage>
</organism>
<accession>A0AAN8GB91</accession>
<gene>
    <name evidence="3" type="ORF">SNE40_021455</name>
</gene>
<dbReference type="PANTHER" id="PTHR39077">
    <property type="entry name" value="DUF4793 DOMAIN-CONTAINING PROTEIN"/>
    <property type="match status" value="1"/>
</dbReference>
<sequence>MVSWKGYCWHYARICVPLIVIVATSTPSLVYYNRFRYATLYQTQQYVISDIFSGFSTIFCDRYGLDTVYSTDAFLINGEAKISQTLRDVVNLKKTDAVYNYTNGYYYHPSFLRQGSSIHVKGCKIDKTLPKTEILIFRGDSNWKDWDFGNHQSSVEKSVDITDDCSFKNDSGVYDVTSDDNYYVVRSPWEGVDQHITFNKTVYDLSQTVRQCRQQTDCDLELDFGRQQEIIIRIGGKWSYDHTSSVKPDCHLRFLMWFGLYFILPVTVFLAIGLVCCGCYCKEKWDEEHGAKVNITRELVNKP</sequence>
<evidence type="ECO:0000313" key="3">
    <source>
        <dbReference type="EMBL" id="KAK6167421.1"/>
    </source>
</evidence>
<keyword evidence="4" id="KW-1185">Reference proteome</keyword>
<dbReference type="EMBL" id="JAZGQO010000018">
    <property type="protein sequence ID" value="KAK6167421.1"/>
    <property type="molecule type" value="Genomic_DNA"/>
</dbReference>
<dbReference type="InterPro" id="IPR032010">
    <property type="entry name" value="APD1-4_M"/>
</dbReference>
<keyword evidence="1" id="KW-1133">Transmembrane helix</keyword>
<evidence type="ECO:0000256" key="1">
    <source>
        <dbReference type="SAM" id="Phobius"/>
    </source>
</evidence>
<keyword evidence="1" id="KW-0472">Membrane</keyword>
<feature type="transmembrane region" description="Helical" evidence="1">
    <location>
        <begin position="254"/>
        <end position="281"/>
    </location>
</feature>
<evidence type="ECO:0000259" key="2">
    <source>
        <dbReference type="Pfam" id="PF16041"/>
    </source>
</evidence>
<comment type="caution">
    <text evidence="3">The sequence shown here is derived from an EMBL/GenBank/DDBJ whole genome shotgun (WGS) entry which is preliminary data.</text>
</comment>
<dbReference type="PANTHER" id="PTHR39077:SF1">
    <property type="entry name" value="E3 UBIQUITIN-PROTEIN LIGASE APD1-4 MIDDLE DOMAIN-CONTAINING PROTEIN"/>
    <property type="match status" value="1"/>
</dbReference>
<feature type="domain" description="E3 ubiquitin-protein ligase APD1-4 middle" evidence="2">
    <location>
        <begin position="174"/>
        <end position="270"/>
    </location>
</feature>
<reference evidence="3 4" key="1">
    <citation type="submission" date="2024-01" db="EMBL/GenBank/DDBJ databases">
        <title>The genome of the rayed Mediterranean limpet Patella caerulea (Linnaeus, 1758).</title>
        <authorList>
            <person name="Anh-Thu Weber A."/>
            <person name="Halstead-Nussloch G."/>
        </authorList>
    </citation>
    <scope>NUCLEOTIDE SEQUENCE [LARGE SCALE GENOMIC DNA]</scope>
    <source>
        <strain evidence="3">AATW-2023a</strain>
        <tissue evidence="3">Whole specimen</tissue>
    </source>
</reference>
<proteinExistence type="predicted"/>
<evidence type="ECO:0000313" key="4">
    <source>
        <dbReference type="Proteomes" id="UP001347796"/>
    </source>
</evidence>
<dbReference type="AlphaFoldDB" id="A0AAN8GB91"/>
<dbReference type="Proteomes" id="UP001347796">
    <property type="component" value="Unassembled WGS sequence"/>
</dbReference>
<dbReference type="Pfam" id="PF16041">
    <property type="entry name" value="APD1-4_M"/>
    <property type="match status" value="1"/>
</dbReference>
<protein>
    <recommendedName>
        <fullName evidence="2">E3 ubiquitin-protein ligase APD1-4 middle domain-containing protein</fullName>
    </recommendedName>
</protein>
<keyword evidence="1" id="KW-0812">Transmembrane</keyword>